<evidence type="ECO:0000256" key="3">
    <source>
        <dbReference type="ARBA" id="ARBA00022729"/>
    </source>
</evidence>
<dbReference type="AlphaFoldDB" id="A0A1W2E2M2"/>
<keyword evidence="9" id="KW-1185">Reference proteome</keyword>
<evidence type="ECO:0000256" key="2">
    <source>
        <dbReference type="ARBA" id="ARBA00022692"/>
    </source>
</evidence>
<protein>
    <submittedName>
        <fullName evidence="8">SH3 domain protein</fullName>
    </submittedName>
</protein>
<keyword evidence="5" id="KW-0472">Membrane</keyword>
<gene>
    <name evidence="8" type="ORF">SAMN02746065_12316</name>
</gene>
<evidence type="ECO:0000313" key="8">
    <source>
        <dbReference type="EMBL" id="SMD03662.1"/>
    </source>
</evidence>
<dbReference type="Gene3D" id="2.30.30.40">
    <property type="entry name" value="SH3 Domains"/>
    <property type="match status" value="1"/>
</dbReference>
<proteinExistence type="predicted"/>
<evidence type="ECO:0000256" key="1">
    <source>
        <dbReference type="ARBA" id="ARBA00004167"/>
    </source>
</evidence>
<dbReference type="Pfam" id="PF08239">
    <property type="entry name" value="SH3_3"/>
    <property type="match status" value="1"/>
</dbReference>
<dbReference type="InterPro" id="IPR003646">
    <property type="entry name" value="SH3-like_bac-type"/>
</dbReference>
<comment type="subcellular location">
    <subcellularLocation>
        <location evidence="1">Membrane</location>
        <topology evidence="1">Single-pass membrane protein</topology>
    </subcellularLocation>
</comment>
<name>A0A1W2E2M2_9BACT</name>
<dbReference type="GO" id="GO:0016020">
    <property type="term" value="C:membrane"/>
    <property type="evidence" value="ECO:0007669"/>
    <property type="project" value="UniProtKB-SubCell"/>
</dbReference>
<keyword evidence="6" id="KW-0175">Coiled coil</keyword>
<organism evidence="8 9">
    <name type="scientific">Desulfocicer vacuolatum DSM 3385</name>
    <dbReference type="NCBI Taxonomy" id="1121400"/>
    <lineage>
        <taxon>Bacteria</taxon>
        <taxon>Pseudomonadati</taxon>
        <taxon>Thermodesulfobacteriota</taxon>
        <taxon>Desulfobacteria</taxon>
        <taxon>Desulfobacterales</taxon>
        <taxon>Desulfobacteraceae</taxon>
        <taxon>Desulfocicer</taxon>
    </lineage>
</organism>
<dbReference type="STRING" id="1121400.SAMN02746065_12316"/>
<sequence length="250" mass="27234">MKITVPGKISSLIFLILVPLIFCGVSHAETGYVSDMLILTMRKGPGSNFNVVRTLRSNTVLEILEKGATHLKVRTMEGDEGWVEKQYITRETPKTILIDKLNLKIMELEKALKASEASNASFSSSADTVAQKYQKQIAELAASLKASQTGKKVLQEKNINLESAVNKLKTAMDTLKSSIESGGLITENETLKKEVKELTQKVNSLTASGDEPLKTGMIKWFVSGAGVLLAGWLMGKSMTGSRKKSGRLLS</sequence>
<dbReference type="SMART" id="SM00287">
    <property type="entry name" value="SH3b"/>
    <property type="match status" value="1"/>
</dbReference>
<evidence type="ECO:0000259" key="7">
    <source>
        <dbReference type="SMART" id="SM00287"/>
    </source>
</evidence>
<dbReference type="InterPro" id="IPR016476">
    <property type="entry name" value="SH3_dom_pro"/>
</dbReference>
<dbReference type="Proteomes" id="UP000192418">
    <property type="component" value="Unassembled WGS sequence"/>
</dbReference>
<dbReference type="EMBL" id="FWXY01000023">
    <property type="protein sequence ID" value="SMD03662.1"/>
    <property type="molecule type" value="Genomic_DNA"/>
</dbReference>
<evidence type="ECO:0000256" key="6">
    <source>
        <dbReference type="SAM" id="Coils"/>
    </source>
</evidence>
<dbReference type="NCBIfam" id="TIGR04211">
    <property type="entry name" value="SH3_and_anchor"/>
    <property type="match status" value="1"/>
</dbReference>
<evidence type="ECO:0000313" key="9">
    <source>
        <dbReference type="Proteomes" id="UP000192418"/>
    </source>
</evidence>
<keyword evidence="3" id="KW-0732">Signal</keyword>
<evidence type="ECO:0000256" key="4">
    <source>
        <dbReference type="ARBA" id="ARBA00022989"/>
    </source>
</evidence>
<reference evidence="8 9" key="1">
    <citation type="submission" date="2017-04" db="EMBL/GenBank/DDBJ databases">
        <authorList>
            <person name="Afonso C.L."/>
            <person name="Miller P.J."/>
            <person name="Scott M.A."/>
            <person name="Spackman E."/>
            <person name="Goraichik I."/>
            <person name="Dimitrov K.M."/>
            <person name="Suarez D.L."/>
            <person name="Swayne D.E."/>
        </authorList>
    </citation>
    <scope>NUCLEOTIDE SEQUENCE [LARGE SCALE GENOMIC DNA]</scope>
    <source>
        <strain evidence="8 9">DSM 3385</strain>
    </source>
</reference>
<dbReference type="OrthoDB" id="5418566at2"/>
<keyword evidence="2" id="KW-0812">Transmembrane</keyword>
<dbReference type="RefSeq" id="WP_084071187.1">
    <property type="nucleotide sequence ID" value="NZ_FWXY01000023.1"/>
</dbReference>
<keyword evidence="4" id="KW-1133">Transmembrane helix</keyword>
<accession>A0A1W2E2M2</accession>
<feature type="coiled-coil region" evidence="6">
    <location>
        <begin position="151"/>
        <end position="208"/>
    </location>
</feature>
<evidence type="ECO:0000256" key="5">
    <source>
        <dbReference type="ARBA" id="ARBA00023136"/>
    </source>
</evidence>
<feature type="domain" description="SH3b" evidence="7">
    <location>
        <begin position="28"/>
        <end position="92"/>
    </location>
</feature>